<protein>
    <recommendedName>
        <fullName evidence="4">histidine kinase</fullName>
        <ecNumber evidence="4">2.7.13.3</ecNumber>
    </recommendedName>
</protein>
<dbReference type="PANTHER" id="PTHR43711">
    <property type="entry name" value="TWO-COMPONENT HISTIDINE KINASE"/>
    <property type="match status" value="1"/>
</dbReference>
<dbReference type="GO" id="GO:0000155">
    <property type="term" value="F:phosphorelay sensor kinase activity"/>
    <property type="evidence" value="ECO:0007669"/>
    <property type="project" value="InterPro"/>
</dbReference>
<feature type="domain" description="Histidine kinase" evidence="10">
    <location>
        <begin position="186"/>
        <end position="400"/>
    </location>
</feature>
<keyword evidence="8" id="KW-0902">Two-component regulatory system</keyword>
<evidence type="ECO:0000313" key="12">
    <source>
        <dbReference type="Proteomes" id="UP000647172"/>
    </source>
</evidence>
<dbReference type="FunFam" id="3.30.565.10:FF:000006">
    <property type="entry name" value="Sensor histidine kinase WalK"/>
    <property type="match status" value="1"/>
</dbReference>
<comment type="cofactor">
    <cofactor evidence="2">
        <name>a divalent metal cation</name>
        <dbReference type="ChEBI" id="CHEBI:60240"/>
    </cofactor>
</comment>
<dbReference type="SUPFAM" id="SSF55781">
    <property type="entry name" value="GAF domain-like"/>
    <property type="match status" value="1"/>
</dbReference>
<evidence type="ECO:0000256" key="4">
    <source>
        <dbReference type="ARBA" id="ARBA00012438"/>
    </source>
</evidence>
<comment type="subcellular location">
    <subcellularLocation>
        <location evidence="3">Cell membrane</location>
    </subcellularLocation>
</comment>
<dbReference type="InterPro" id="IPR050736">
    <property type="entry name" value="Sensor_HK_Regulatory"/>
</dbReference>
<dbReference type="PANTHER" id="PTHR43711:SF31">
    <property type="entry name" value="HISTIDINE KINASE"/>
    <property type="match status" value="1"/>
</dbReference>
<reference evidence="11" key="1">
    <citation type="submission" date="2021-01" db="EMBL/GenBank/DDBJ databases">
        <title>Whole genome shotgun sequence of Actinoplanes nipponensis NBRC 14063.</title>
        <authorList>
            <person name="Komaki H."/>
            <person name="Tamura T."/>
        </authorList>
    </citation>
    <scope>NUCLEOTIDE SEQUENCE</scope>
    <source>
        <strain evidence="11">NBRC 14063</strain>
    </source>
</reference>
<dbReference type="InterPro" id="IPR004358">
    <property type="entry name" value="Sig_transdc_His_kin-like_C"/>
</dbReference>
<keyword evidence="6" id="KW-0808">Transferase</keyword>
<dbReference type="InterPro" id="IPR003661">
    <property type="entry name" value="HisK_dim/P_dom"/>
</dbReference>
<dbReference type="SUPFAM" id="SSF55874">
    <property type="entry name" value="ATPase domain of HSP90 chaperone/DNA topoisomerase II/histidine kinase"/>
    <property type="match status" value="1"/>
</dbReference>
<dbReference type="Proteomes" id="UP000647172">
    <property type="component" value="Unassembled WGS sequence"/>
</dbReference>
<dbReference type="SMART" id="SM00387">
    <property type="entry name" value="HATPase_c"/>
    <property type="match status" value="1"/>
</dbReference>
<dbReference type="Gene3D" id="3.30.450.40">
    <property type="match status" value="1"/>
</dbReference>
<keyword evidence="9" id="KW-0472">Membrane</keyword>
<dbReference type="InterPro" id="IPR036097">
    <property type="entry name" value="HisK_dim/P_sf"/>
</dbReference>
<dbReference type="Gene3D" id="1.10.287.130">
    <property type="match status" value="1"/>
</dbReference>
<evidence type="ECO:0000256" key="8">
    <source>
        <dbReference type="ARBA" id="ARBA00023012"/>
    </source>
</evidence>
<dbReference type="InterPro" id="IPR036890">
    <property type="entry name" value="HATPase_C_sf"/>
</dbReference>
<dbReference type="InterPro" id="IPR005467">
    <property type="entry name" value="His_kinase_dom"/>
</dbReference>
<dbReference type="PROSITE" id="PS50109">
    <property type="entry name" value="HIS_KIN"/>
    <property type="match status" value="1"/>
</dbReference>
<keyword evidence="7 11" id="KW-0418">Kinase</keyword>
<dbReference type="CDD" id="cd00082">
    <property type="entry name" value="HisKA"/>
    <property type="match status" value="1"/>
</dbReference>
<dbReference type="AlphaFoldDB" id="A0A919MPL0"/>
<dbReference type="SUPFAM" id="SSF47384">
    <property type="entry name" value="Homodimeric domain of signal transducing histidine kinase"/>
    <property type="match status" value="1"/>
</dbReference>
<dbReference type="EMBL" id="BOMQ01000036">
    <property type="protein sequence ID" value="GIE49623.1"/>
    <property type="molecule type" value="Genomic_DNA"/>
</dbReference>
<evidence type="ECO:0000259" key="10">
    <source>
        <dbReference type="PROSITE" id="PS50109"/>
    </source>
</evidence>
<keyword evidence="12" id="KW-1185">Reference proteome</keyword>
<sequence>MRAPLPTDEEARLAALHEAKVLDTLPEDDFDDIALLASEICGTPISLVTMVDADRQWFKAKVGLELDGTHRDDSLCAHAIHQHDVLEVPDAGADRRFADNPLVTGDHKFRFYAGAPVLLDGTHAVGTVCVVDHVPRELTEAQRRALRCLARHASVQLELRRYAQHAGDIADRMRQLDRMKDSFLAGVSHELRTPLTSIRGYLEMLQSDGFEPETSQRFLSVIQRNSDRLLRLIDDLLTVSRLSDGGIRLDLVELDLAELVHQVSTACRPLAEHRDVALHNLVDHPVPARGDSRRLGQALNHLVVNAIKFTAPGGEIIIRTTAGAEPELLIIDTGMGIPAAELPHVFDRFFRSAAADRMAAAGSGVGLSIVNLIIEAHHGSIHLDSEPGVGTTVRITLPRP</sequence>
<dbReference type="FunFam" id="1.10.287.130:FF:000001">
    <property type="entry name" value="Two-component sensor histidine kinase"/>
    <property type="match status" value="1"/>
</dbReference>
<dbReference type="Gene3D" id="3.30.565.10">
    <property type="entry name" value="Histidine kinase-like ATPase, C-terminal domain"/>
    <property type="match status" value="1"/>
</dbReference>
<dbReference type="EC" id="2.7.13.3" evidence="4"/>
<evidence type="ECO:0000256" key="9">
    <source>
        <dbReference type="ARBA" id="ARBA00023136"/>
    </source>
</evidence>
<dbReference type="Pfam" id="PF01590">
    <property type="entry name" value="GAF"/>
    <property type="match status" value="1"/>
</dbReference>
<name>A0A919MPL0_9ACTN</name>
<dbReference type="PRINTS" id="PR00344">
    <property type="entry name" value="BCTRLSENSOR"/>
</dbReference>
<dbReference type="SMART" id="SM00065">
    <property type="entry name" value="GAF"/>
    <property type="match status" value="1"/>
</dbReference>
<comment type="caution">
    <text evidence="11">The sequence shown here is derived from an EMBL/GenBank/DDBJ whole genome shotgun (WGS) entry which is preliminary data.</text>
</comment>
<dbReference type="GO" id="GO:0005886">
    <property type="term" value="C:plasma membrane"/>
    <property type="evidence" value="ECO:0007669"/>
    <property type="project" value="UniProtKB-SubCell"/>
</dbReference>
<evidence type="ECO:0000256" key="3">
    <source>
        <dbReference type="ARBA" id="ARBA00004236"/>
    </source>
</evidence>
<dbReference type="InterPro" id="IPR003018">
    <property type="entry name" value="GAF"/>
</dbReference>
<dbReference type="SMART" id="SM00388">
    <property type="entry name" value="HisKA"/>
    <property type="match status" value="1"/>
</dbReference>
<accession>A0A919MPL0</accession>
<dbReference type="InterPro" id="IPR003594">
    <property type="entry name" value="HATPase_dom"/>
</dbReference>
<gene>
    <name evidence="11" type="ORF">Ani05nite_31570</name>
</gene>
<dbReference type="Pfam" id="PF00512">
    <property type="entry name" value="HisKA"/>
    <property type="match status" value="1"/>
</dbReference>
<evidence type="ECO:0000256" key="6">
    <source>
        <dbReference type="ARBA" id="ARBA00022679"/>
    </source>
</evidence>
<comment type="catalytic activity">
    <reaction evidence="1">
        <text>ATP + protein L-histidine = ADP + protein N-phospho-L-histidine.</text>
        <dbReference type="EC" id="2.7.13.3"/>
    </reaction>
</comment>
<dbReference type="GO" id="GO:0005509">
    <property type="term" value="F:calcium ion binding"/>
    <property type="evidence" value="ECO:0007669"/>
    <property type="project" value="UniProtKB-ARBA"/>
</dbReference>
<dbReference type="InterPro" id="IPR029016">
    <property type="entry name" value="GAF-like_dom_sf"/>
</dbReference>
<evidence type="ECO:0000256" key="7">
    <source>
        <dbReference type="ARBA" id="ARBA00022777"/>
    </source>
</evidence>
<evidence type="ECO:0000256" key="2">
    <source>
        <dbReference type="ARBA" id="ARBA00001968"/>
    </source>
</evidence>
<dbReference type="RefSeq" id="WP_203769040.1">
    <property type="nucleotide sequence ID" value="NZ_BAAAYJ010000080.1"/>
</dbReference>
<dbReference type="Pfam" id="PF02518">
    <property type="entry name" value="HATPase_c"/>
    <property type="match status" value="1"/>
</dbReference>
<evidence type="ECO:0000313" key="11">
    <source>
        <dbReference type="EMBL" id="GIE49623.1"/>
    </source>
</evidence>
<keyword evidence="5" id="KW-0597">Phosphoprotein</keyword>
<organism evidence="11 12">
    <name type="scientific">Actinoplanes nipponensis</name>
    <dbReference type="NCBI Taxonomy" id="135950"/>
    <lineage>
        <taxon>Bacteria</taxon>
        <taxon>Bacillati</taxon>
        <taxon>Actinomycetota</taxon>
        <taxon>Actinomycetes</taxon>
        <taxon>Micromonosporales</taxon>
        <taxon>Micromonosporaceae</taxon>
        <taxon>Actinoplanes</taxon>
    </lineage>
</organism>
<proteinExistence type="predicted"/>
<evidence type="ECO:0000256" key="1">
    <source>
        <dbReference type="ARBA" id="ARBA00000085"/>
    </source>
</evidence>
<evidence type="ECO:0000256" key="5">
    <source>
        <dbReference type="ARBA" id="ARBA00022553"/>
    </source>
</evidence>